<name>A0ABR3XAI2_9EURO</name>
<evidence type="ECO:0000313" key="2">
    <source>
        <dbReference type="Proteomes" id="UP001583193"/>
    </source>
</evidence>
<dbReference type="Proteomes" id="UP001583193">
    <property type="component" value="Unassembled WGS sequence"/>
</dbReference>
<gene>
    <name evidence="1" type="ORF">Plec18167_006741</name>
</gene>
<proteinExistence type="predicted"/>
<organism evidence="1 2">
    <name type="scientific">Paecilomyces lecythidis</name>
    <dbReference type="NCBI Taxonomy" id="3004212"/>
    <lineage>
        <taxon>Eukaryota</taxon>
        <taxon>Fungi</taxon>
        <taxon>Dikarya</taxon>
        <taxon>Ascomycota</taxon>
        <taxon>Pezizomycotina</taxon>
        <taxon>Eurotiomycetes</taxon>
        <taxon>Eurotiomycetidae</taxon>
        <taxon>Eurotiales</taxon>
        <taxon>Thermoascaceae</taxon>
        <taxon>Paecilomyces</taxon>
    </lineage>
</organism>
<evidence type="ECO:0000313" key="1">
    <source>
        <dbReference type="EMBL" id="KAL1872623.1"/>
    </source>
</evidence>
<reference evidence="1 2" key="1">
    <citation type="journal article" date="2024" name="IMA Fungus">
        <title>IMA Genome - F19 : A genome assembly and annotation guide to empower mycologists, including annotated draft genome sequences of Ceratocystis pirilliformis, Diaporthe australafricana, Fusarium ophioides, Paecilomyces lecythidis, and Sporothrix stenoceras.</title>
        <authorList>
            <person name="Aylward J."/>
            <person name="Wilson A.M."/>
            <person name="Visagie C.M."/>
            <person name="Spraker J."/>
            <person name="Barnes I."/>
            <person name="Buitendag C."/>
            <person name="Ceriani C."/>
            <person name="Del Mar Angel L."/>
            <person name="du Plessis D."/>
            <person name="Fuchs T."/>
            <person name="Gasser K."/>
            <person name="Kramer D."/>
            <person name="Li W."/>
            <person name="Munsamy K."/>
            <person name="Piso A."/>
            <person name="Price J.L."/>
            <person name="Sonnekus B."/>
            <person name="Thomas C."/>
            <person name="van der Nest A."/>
            <person name="van Dijk A."/>
            <person name="van Heerden A."/>
            <person name="van Vuuren N."/>
            <person name="Yilmaz N."/>
            <person name="Duong T.A."/>
            <person name="van der Merwe N.A."/>
            <person name="Wingfield M.J."/>
            <person name="Wingfield B.D."/>
        </authorList>
    </citation>
    <scope>NUCLEOTIDE SEQUENCE [LARGE SCALE GENOMIC DNA]</scope>
    <source>
        <strain evidence="1 2">CMW 18167</strain>
    </source>
</reference>
<dbReference type="EMBL" id="JAVDPF010000024">
    <property type="protein sequence ID" value="KAL1872623.1"/>
    <property type="molecule type" value="Genomic_DNA"/>
</dbReference>
<keyword evidence="2" id="KW-1185">Reference proteome</keyword>
<comment type="caution">
    <text evidence="1">The sequence shown here is derived from an EMBL/GenBank/DDBJ whole genome shotgun (WGS) entry which is preliminary data.</text>
</comment>
<protein>
    <submittedName>
        <fullName evidence="1">Uncharacterized protein</fullName>
    </submittedName>
</protein>
<sequence length="269" mass="30834">MQYPPAEYRGLQALRQAILERESFLRHGGQDQYISFSNVKSSDFRTIESRRFHLGRGIAFTYFEDIETLIIKVPTKVHEKAHASIANMTYHLVRSMGVGMYDFWPINAARFRSSNSSSKEGDSAYQNQVLRPHDYDWPNFVIEAGYSENIPNLHMDARWWIENSGGQVLMVILILISPRTKTVLIEKWIPSPQQNIRRSPRFVSPGPSPIRAAEISIDQASPTSVINGAPLVLEFDRIIGRPTQNPNERDVIFTQDDLDYWARGLWIGI</sequence>
<accession>A0ABR3XAI2</accession>